<evidence type="ECO:0000313" key="3">
    <source>
        <dbReference type="Proteomes" id="UP001165135"/>
    </source>
</evidence>
<accession>A0A9W6RU01</accession>
<dbReference type="EMBL" id="BSTJ01000023">
    <property type="protein sequence ID" value="GLY81826.1"/>
    <property type="molecule type" value="Genomic_DNA"/>
</dbReference>
<feature type="compositionally biased region" description="Low complexity" evidence="1">
    <location>
        <begin position="46"/>
        <end position="59"/>
    </location>
</feature>
<comment type="caution">
    <text evidence="2">The sequence shown here is derived from an EMBL/GenBank/DDBJ whole genome shotgun (WGS) entry which is preliminary data.</text>
</comment>
<name>A0A9W6RU01_9ACTN</name>
<protein>
    <submittedName>
        <fullName evidence="2">Uncharacterized protein</fullName>
    </submittedName>
</protein>
<evidence type="ECO:0000313" key="2">
    <source>
        <dbReference type="EMBL" id="GLY81826.1"/>
    </source>
</evidence>
<proteinExistence type="predicted"/>
<sequence length="150" mass="14269">MRTTTALKATATYGGPTVFGVGIGAMLAAALVASGTARHEAAGPQPSVTASPSSSTARPGGHRSPHPSPSSSAPDAHGTVLAAGKPSRTSGGGTADRVGASSTGRPSSPVRPSPSPQPSASGGASVSVRLPLGVLPTLGVDVTVGGGNSR</sequence>
<dbReference type="Proteomes" id="UP001165135">
    <property type="component" value="Unassembled WGS sequence"/>
</dbReference>
<feature type="region of interest" description="Disordered" evidence="1">
    <location>
        <begin position="34"/>
        <end position="125"/>
    </location>
</feature>
<organism evidence="2 3">
    <name type="scientific">Actinoallomurus iriomotensis</name>
    <dbReference type="NCBI Taxonomy" id="478107"/>
    <lineage>
        <taxon>Bacteria</taxon>
        <taxon>Bacillati</taxon>
        <taxon>Actinomycetota</taxon>
        <taxon>Actinomycetes</taxon>
        <taxon>Streptosporangiales</taxon>
        <taxon>Thermomonosporaceae</taxon>
        <taxon>Actinoallomurus</taxon>
    </lineage>
</organism>
<dbReference type="AlphaFoldDB" id="A0A9W6RU01"/>
<gene>
    <name evidence="2" type="ORF">Airi01_100930</name>
</gene>
<reference evidence="2" key="1">
    <citation type="submission" date="2023-03" db="EMBL/GenBank/DDBJ databases">
        <title>Actinoallomurus iriomotensis NBRC 103681.</title>
        <authorList>
            <person name="Ichikawa N."/>
            <person name="Sato H."/>
            <person name="Tonouchi N."/>
        </authorList>
    </citation>
    <scope>NUCLEOTIDE SEQUENCE</scope>
    <source>
        <strain evidence="2">NBRC 103681</strain>
    </source>
</reference>
<evidence type="ECO:0000256" key="1">
    <source>
        <dbReference type="SAM" id="MobiDB-lite"/>
    </source>
</evidence>